<dbReference type="Pfam" id="PF12833">
    <property type="entry name" value="HTH_18"/>
    <property type="match status" value="1"/>
</dbReference>
<dbReference type="AlphaFoldDB" id="A0A5C8HMY6"/>
<dbReference type="SUPFAM" id="SSF51215">
    <property type="entry name" value="Regulatory protein AraC"/>
    <property type="match status" value="1"/>
</dbReference>
<dbReference type="InterPro" id="IPR018060">
    <property type="entry name" value="HTH_AraC"/>
</dbReference>
<comment type="caution">
    <text evidence="7">The sequence shown here is derived from an EMBL/GenBank/DDBJ whole genome shotgun (WGS) entry which is preliminary data.</text>
</comment>
<dbReference type="SUPFAM" id="SSF46689">
    <property type="entry name" value="Homeodomain-like"/>
    <property type="match status" value="2"/>
</dbReference>
<evidence type="ECO:0000256" key="2">
    <source>
        <dbReference type="ARBA" id="ARBA00023125"/>
    </source>
</evidence>
<dbReference type="GO" id="GO:0003700">
    <property type="term" value="F:DNA-binding transcription factor activity"/>
    <property type="evidence" value="ECO:0007669"/>
    <property type="project" value="InterPro"/>
</dbReference>
<sequence>MAATPSNFAETPNDEKFAKREELPADALSEILDAIHLRGGTVSHHRANDARRVNHVVGSRLVHIIERGDVQLKLRDGSAHLRLTEGDLVLIARGEPHSLVGDATASWVTGEFLVEDTIADPLLSVLPSTVIIRGAESGNGWLRLSRDLLLTEVSLARPGSQVMISRILDLLFIHALRAWAADGLVSPGWLTAAMDPALGPVLSAIHQTPQHDWSVVELAQRANLSRSSFAERFTRLLGASPAAYIVERRLLRAAHLLRSTTEPVGQIAVQVGYASESAFSRAFRRRFGVPPPRWAHTDHGASGALPIDERTAGLN</sequence>
<feature type="region of interest" description="Disordered" evidence="5">
    <location>
        <begin position="294"/>
        <end position="315"/>
    </location>
</feature>
<feature type="domain" description="HTH araC/xylS-type" evidence="6">
    <location>
        <begin position="199"/>
        <end position="297"/>
    </location>
</feature>
<dbReference type="PRINTS" id="PR00032">
    <property type="entry name" value="HTHARAC"/>
</dbReference>
<dbReference type="PROSITE" id="PS00041">
    <property type="entry name" value="HTH_ARAC_FAMILY_1"/>
    <property type="match status" value="1"/>
</dbReference>
<dbReference type="InterPro" id="IPR050204">
    <property type="entry name" value="AraC_XylS_family_regulators"/>
</dbReference>
<keyword evidence="1" id="KW-0805">Transcription regulation</keyword>
<keyword evidence="4" id="KW-0804">Transcription</keyword>
<evidence type="ECO:0000313" key="7">
    <source>
        <dbReference type="EMBL" id="TXK04816.1"/>
    </source>
</evidence>
<evidence type="ECO:0000256" key="3">
    <source>
        <dbReference type="ARBA" id="ARBA00023159"/>
    </source>
</evidence>
<reference evidence="7 8" key="1">
    <citation type="submission" date="2019-08" db="EMBL/GenBank/DDBJ databases">
        <authorList>
            <person name="Dong K."/>
        </authorList>
    </citation>
    <scope>NUCLEOTIDE SEQUENCE [LARGE SCALE GENOMIC DNA]</scope>
    <source>
        <strain evidence="7 8">M4-8</strain>
    </source>
</reference>
<dbReference type="Proteomes" id="UP000321196">
    <property type="component" value="Unassembled WGS sequence"/>
</dbReference>
<dbReference type="EMBL" id="VRSW01000002">
    <property type="protein sequence ID" value="TXK04816.1"/>
    <property type="molecule type" value="Genomic_DNA"/>
</dbReference>
<dbReference type="InterPro" id="IPR018062">
    <property type="entry name" value="HTH_AraC-typ_CS"/>
</dbReference>
<evidence type="ECO:0000259" key="6">
    <source>
        <dbReference type="PROSITE" id="PS01124"/>
    </source>
</evidence>
<dbReference type="SMART" id="SM00342">
    <property type="entry name" value="HTH_ARAC"/>
    <property type="match status" value="1"/>
</dbReference>
<evidence type="ECO:0000256" key="1">
    <source>
        <dbReference type="ARBA" id="ARBA00023015"/>
    </source>
</evidence>
<dbReference type="PANTHER" id="PTHR46796:SF7">
    <property type="entry name" value="ARAC FAMILY TRANSCRIPTIONAL REGULATOR"/>
    <property type="match status" value="1"/>
</dbReference>
<dbReference type="OrthoDB" id="9801123at2"/>
<proteinExistence type="predicted"/>
<dbReference type="RefSeq" id="WP_147825951.1">
    <property type="nucleotide sequence ID" value="NZ_BAAARG010000002.1"/>
</dbReference>
<evidence type="ECO:0000256" key="4">
    <source>
        <dbReference type="ARBA" id="ARBA00023163"/>
    </source>
</evidence>
<dbReference type="PANTHER" id="PTHR46796">
    <property type="entry name" value="HTH-TYPE TRANSCRIPTIONAL ACTIVATOR RHAS-RELATED"/>
    <property type="match status" value="1"/>
</dbReference>
<gene>
    <name evidence="7" type="ORF">FVP60_09175</name>
</gene>
<keyword evidence="3" id="KW-0010">Activator</keyword>
<dbReference type="GO" id="GO:0043565">
    <property type="term" value="F:sequence-specific DNA binding"/>
    <property type="evidence" value="ECO:0007669"/>
    <property type="project" value="InterPro"/>
</dbReference>
<name>A0A5C8HMY6_9MICO</name>
<accession>A0A5C8HMY6</accession>
<dbReference type="Gene3D" id="1.10.10.60">
    <property type="entry name" value="Homeodomain-like"/>
    <property type="match status" value="2"/>
</dbReference>
<dbReference type="InterPro" id="IPR020449">
    <property type="entry name" value="Tscrpt_reg_AraC-type_HTH"/>
</dbReference>
<keyword evidence="8" id="KW-1185">Reference proteome</keyword>
<dbReference type="InterPro" id="IPR009057">
    <property type="entry name" value="Homeodomain-like_sf"/>
</dbReference>
<organism evidence="7 8">
    <name type="scientific">Microbacterium mitrae</name>
    <dbReference type="NCBI Taxonomy" id="664640"/>
    <lineage>
        <taxon>Bacteria</taxon>
        <taxon>Bacillati</taxon>
        <taxon>Actinomycetota</taxon>
        <taxon>Actinomycetes</taxon>
        <taxon>Micrococcales</taxon>
        <taxon>Microbacteriaceae</taxon>
        <taxon>Microbacterium</taxon>
    </lineage>
</organism>
<evidence type="ECO:0000313" key="8">
    <source>
        <dbReference type="Proteomes" id="UP000321196"/>
    </source>
</evidence>
<keyword evidence="2" id="KW-0238">DNA-binding</keyword>
<protein>
    <submittedName>
        <fullName evidence="7">AraC family transcriptional regulator</fullName>
    </submittedName>
</protein>
<evidence type="ECO:0000256" key="5">
    <source>
        <dbReference type="SAM" id="MobiDB-lite"/>
    </source>
</evidence>
<dbReference type="InterPro" id="IPR037923">
    <property type="entry name" value="HTH-like"/>
</dbReference>
<dbReference type="PROSITE" id="PS01124">
    <property type="entry name" value="HTH_ARAC_FAMILY_2"/>
    <property type="match status" value="1"/>
</dbReference>
<dbReference type="InterPro" id="IPR032783">
    <property type="entry name" value="AraC_lig"/>
</dbReference>
<dbReference type="Pfam" id="PF12852">
    <property type="entry name" value="Cupin_6"/>
    <property type="match status" value="1"/>
</dbReference>